<evidence type="ECO:0000313" key="2">
    <source>
        <dbReference type="Proteomes" id="UP001151760"/>
    </source>
</evidence>
<proteinExistence type="predicted"/>
<dbReference type="PANTHER" id="PTHR46286">
    <property type="entry name" value="VIN3-LIKE PROTEIN 2-RELATED"/>
    <property type="match status" value="1"/>
</dbReference>
<accession>A0ABQ5H4Z5</accession>
<keyword evidence="2" id="KW-1185">Reference proteome</keyword>
<name>A0ABQ5H4Z5_9ASTR</name>
<dbReference type="EMBL" id="BQNB010019191">
    <property type="protein sequence ID" value="GJT82684.1"/>
    <property type="molecule type" value="Genomic_DNA"/>
</dbReference>
<dbReference type="InterPro" id="IPR044514">
    <property type="entry name" value="VIN3-like"/>
</dbReference>
<dbReference type="Proteomes" id="UP001151760">
    <property type="component" value="Unassembled WGS sequence"/>
</dbReference>
<gene>
    <name evidence="1" type="ORF">Tco_1057026</name>
</gene>
<organism evidence="1 2">
    <name type="scientific">Tanacetum coccineum</name>
    <dbReference type="NCBI Taxonomy" id="301880"/>
    <lineage>
        <taxon>Eukaryota</taxon>
        <taxon>Viridiplantae</taxon>
        <taxon>Streptophyta</taxon>
        <taxon>Embryophyta</taxon>
        <taxon>Tracheophyta</taxon>
        <taxon>Spermatophyta</taxon>
        <taxon>Magnoliopsida</taxon>
        <taxon>eudicotyledons</taxon>
        <taxon>Gunneridae</taxon>
        <taxon>Pentapetalae</taxon>
        <taxon>asterids</taxon>
        <taxon>campanulids</taxon>
        <taxon>Asterales</taxon>
        <taxon>Asteraceae</taxon>
        <taxon>Asteroideae</taxon>
        <taxon>Anthemideae</taxon>
        <taxon>Anthemidinae</taxon>
        <taxon>Tanacetum</taxon>
    </lineage>
</organism>
<evidence type="ECO:0000313" key="1">
    <source>
        <dbReference type="EMBL" id="GJT82684.1"/>
    </source>
</evidence>
<reference evidence="1" key="1">
    <citation type="journal article" date="2022" name="Int. J. Mol. Sci.">
        <title>Draft Genome of Tanacetum Coccineum: Genomic Comparison of Closely Related Tanacetum-Family Plants.</title>
        <authorList>
            <person name="Yamashiro T."/>
            <person name="Shiraishi A."/>
            <person name="Nakayama K."/>
            <person name="Satake H."/>
        </authorList>
    </citation>
    <scope>NUCLEOTIDE SEQUENCE</scope>
</reference>
<dbReference type="PANTHER" id="PTHR46286:SF2">
    <property type="entry name" value="VIN3-LIKE PROTEIN 2"/>
    <property type="match status" value="1"/>
</dbReference>
<protein>
    <submittedName>
        <fullName evidence="1">Uncharacterized protein</fullName>
    </submittedName>
</protein>
<comment type="caution">
    <text evidence="1">The sequence shown here is derived from an EMBL/GenBank/DDBJ whole genome shotgun (WGS) entry which is preliminary data.</text>
</comment>
<sequence>MTIARDTSRVDILCYRDSLSQKLLSGIVRYKNLHKILKGIIEKLKADVGPLTGLPVRQATGIINWLASGQEVQRLCKASVE</sequence>
<reference evidence="1" key="2">
    <citation type="submission" date="2022-01" db="EMBL/GenBank/DDBJ databases">
        <authorList>
            <person name="Yamashiro T."/>
            <person name="Shiraishi A."/>
            <person name="Satake H."/>
            <person name="Nakayama K."/>
        </authorList>
    </citation>
    <scope>NUCLEOTIDE SEQUENCE</scope>
</reference>